<name>A0A8I1YG06_BRAEL</name>
<gene>
    <name evidence="1" type="ORF">JOH49_005541</name>
</gene>
<reference evidence="1" key="1">
    <citation type="submission" date="2021-02" db="EMBL/GenBank/DDBJ databases">
        <title>Genomic Encyclopedia of Type Strains, Phase IV (KMG-V): Genome sequencing to study the core and pangenomes of soil and plant-associated prokaryotes.</title>
        <authorList>
            <person name="Whitman W."/>
        </authorList>
    </citation>
    <scope>NUCLEOTIDE SEQUENCE</scope>
    <source>
        <strain evidence="1">USDA 406</strain>
    </source>
</reference>
<evidence type="ECO:0000313" key="2">
    <source>
        <dbReference type="Proteomes" id="UP000673383"/>
    </source>
</evidence>
<accession>A0A8I1YG06</accession>
<comment type="caution">
    <text evidence="1">The sequence shown here is derived from an EMBL/GenBank/DDBJ whole genome shotgun (WGS) entry which is preliminary data.</text>
</comment>
<evidence type="ECO:0000313" key="1">
    <source>
        <dbReference type="EMBL" id="MBP1295788.1"/>
    </source>
</evidence>
<sequence>MAQRILSSAGAAARLGRINEPRRNSAATLCLLRSLGLSRSSQLWLVPGPRALKISSEPSCFHERNSLVVLDDCIVL</sequence>
<dbReference type="EMBL" id="JAFICZ010000001">
    <property type="protein sequence ID" value="MBP1295788.1"/>
    <property type="molecule type" value="Genomic_DNA"/>
</dbReference>
<organism evidence="1 2">
    <name type="scientific">Bradyrhizobium elkanii</name>
    <dbReference type="NCBI Taxonomy" id="29448"/>
    <lineage>
        <taxon>Bacteria</taxon>
        <taxon>Pseudomonadati</taxon>
        <taxon>Pseudomonadota</taxon>
        <taxon>Alphaproteobacteria</taxon>
        <taxon>Hyphomicrobiales</taxon>
        <taxon>Nitrobacteraceae</taxon>
        <taxon>Bradyrhizobium</taxon>
    </lineage>
</organism>
<dbReference type="Proteomes" id="UP000673383">
    <property type="component" value="Unassembled WGS sequence"/>
</dbReference>
<protein>
    <submittedName>
        <fullName evidence="1">Uncharacterized protein</fullName>
    </submittedName>
</protein>
<dbReference type="AlphaFoldDB" id="A0A8I1YG06"/>
<proteinExistence type="predicted"/>